<dbReference type="EMBL" id="GGFL01011419">
    <property type="protein sequence ID" value="MBW75597.1"/>
    <property type="molecule type" value="Transcribed_RNA"/>
</dbReference>
<reference evidence="1" key="1">
    <citation type="submission" date="2018-01" db="EMBL/GenBank/DDBJ databases">
        <title>An insight into the sialome of Amazonian anophelines.</title>
        <authorList>
            <person name="Ribeiro J.M."/>
            <person name="Scarpassa V."/>
            <person name="Calvo E."/>
        </authorList>
    </citation>
    <scope>NUCLEOTIDE SEQUENCE</scope>
</reference>
<dbReference type="AlphaFoldDB" id="A0A2M4DDF6"/>
<accession>A0A2M4DDF6</accession>
<sequence length="93" mass="10487">MPLVGVGALATLFASPLAFLRARSRQTGFRRRALKPASVAAEWINFILLYGPDEATIHHILRRQEQTSCLSHQPRPRLAHTTSVCDARYPFLF</sequence>
<protein>
    <submittedName>
        <fullName evidence="1">Putative secreted protein</fullName>
    </submittedName>
</protein>
<name>A0A2M4DDF6_ANODA</name>
<proteinExistence type="predicted"/>
<organism evidence="1">
    <name type="scientific">Anopheles darlingi</name>
    <name type="common">Mosquito</name>
    <dbReference type="NCBI Taxonomy" id="43151"/>
    <lineage>
        <taxon>Eukaryota</taxon>
        <taxon>Metazoa</taxon>
        <taxon>Ecdysozoa</taxon>
        <taxon>Arthropoda</taxon>
        <taxon>Hexapoda</taxon>
        <taxon>Insecta</taxon>
        <taxon>Pterygota</taxon>
        <taxon>Neoptera</taxon>
        <taxon>Endopterygota</taxon>
        <taxon>Diptera</taxon>
        <taxon>Nematocera</taxon>
        <taxon>Culicoidea</taxon>
        <taxon>Culicidae</taxon>
        <taxon>Anophelinae</taxon>
        <taxon>Anopheles</taxon>
    </lineage>
</organism>
<evidence type="ECO:0000313" key="1">
    <source>
        <dbReference type="EMBL" id="MBW75597.1"/>
    </source>
</evidence>